<reference evidence="1 2" key="1">
    <citation type="submission" date="2014-01" db="EMBL/GenBank/DDBJ databases">
        <title>Development of a Comparative Genomic Fingerprinting Assay for High Resolution Genotyping of Arcobacter butzleri.</title>
        <authorList>
            <person name="Webb A.L."/>
            <person name="Inglis G.D."/>
            <person name="Kruczkiewicz P."/>
            <person name="Selinger L.B."/>
            <person name="Taboada E.N."/>
        </authorList>
    </citation>
    <scope>NUCLEOTIDE SEQUENCE [LARGE SCALE GENOMIC DNA]</scope>
    <source>
        <strain evidence="1 2">L352</strain>
    </source>
</reference>
<dbReference type="AlphaFoldDB" id="A0A837JEG9"/>
<sequence length="132" mass="15723">MVNYNRLFHILNRNIAKEYKYSEQDIKNCFAKTSYDDLTDHEKVLISKTFKEVEDAEDIDFIIKDLDLNKENIKSIYISSPYNNKIKAWNNYFNIPYKKEANPPYKPIDIDKILSPTLKKMAIEKLNQGYKF</sequence>
<evidence type="ECO:0000313" key="2">
    <source>
        <dbReference type="Proteomes" id="UP000035462"/>
    </source>
</evidence>
<proteinExistence type="predicted"/>
<gene>
    <name evidence="1" type="ORF">AF77_03080</name>
</gene>
<name>A0A837JEG9_9BACT</name>
<dbReference type="RefSeq" id="WP_046994529.1">
    <property type="nucleotide sequence ID" value="NZ_JAIT01000021.1"/>
</dbReference>
<comment type="caution">
    <text evidence="1">The sequence shown here is derived from an EMBL/GenBank/DDBJ whole genome shotgun (WGS) entry which is preliminary data.</text>
</comment>
<accession>A0A837JEG9</accession>
<dbReference type="Proteomes" id="UP000035462">
    <property type="component" value="Unassembled WGS sequence"/>
</dbReference>
<protein>
    <submittedName>
        <fullName evidence="1">Uncharacterized protein</fullName>
    </submittedName>
</protein>
<evidence type="ECO:0000313" key="1">
    <source>
        <dbReference type="EMBL" id="KLE06059.1"/>
    </source>
</evidence>
<organism evidence="1 2">
    <name type="scientific">Aliarcobacter butzleri L352</name>
    <dbReference type="NCBI Taxonomy" id="1447260"/>
    <lineage>
        <taxon>Bacteria</taxon>
        <taxon>Pseudomonadati</taxon>
        <taxon>Campylobacterota</taxon>
        <taxon>Epsilonproteobacteria</taxon>
        <taxon>Campylobacterales</taxon>
        <taxon>Arcobacteraceae</taxon>
        <taxon>Aliarcobacter</taxon>
    </lineage>
</organism>
<dbReference type="EMBL" id="JAIT01000021">
    <property type="protein sequence ID" value="KLE06059.1"/>
    <property type="molecule type" value="Genomic_DNA"/>
</dbReference>